<evidence type="ECO:0008006" key="3">
    <source>
        <dbReference type="Google" id="ProtNLM"/>
    </source>
</evidence>
<reference evidence="1 2" key="1">
    <citation type="submission" date="2019-05" db="EMBL/GenBank/DDBJ databases">
        <authorList>
            <person name="Qu J.-H."/>
        </authorList>
    </citation>
    <scope>NUCLEOTIDE SEQUENCE [LARGE SCALE GENOMIC DNA]</scope>
    <source>
        <strain evidence="1 2">T17</strain>
    </source>
</reference>
<dbReference type="EMBL" id="VCEJ01000013">
    <property type="protein sequence ID" value="TLU96994.1"/>
    <property type="molecule type" value="Genomic_DNA"/>
</dbReference>
<name>A0A5R9KLA4_9BACT</name>
<protein>
    <recommendedName>
        <fullName evidence="3">META domain-containing protein</fullName>
    </recommendedName>
</protein>
<proteinExistence type="predicted"/>
<evidence type="ECO:0000313" key="1">
    <source>
        <dbReference type="EMBL" id="TLU96994.1"/>
    </source>
</evidence>
<accession>A0A5R9KLA4</accession>
<gene>
    <name evidence="1" type="ORF">FEN17_27120</name>
</gene>
<evidence type="ECO:0000313" key="2">
    <source>
        <dbReference type="Proteomes" id="UP000306402"/>
    </source>
</evidence>
<dbReference type="PROSITE" id="PS51257">
    <property type="entry name" value="PROKAR_LIPOPROTEIN"/>
    <property type="match status" value="1"/>
</dbReference>
<dbReference type="OrthoDB" id="9830221at2"/>
<comment type="caution">
    <text evidence="1">The sequence shown here is derived from an EMBL/GenBank/DDBJ whole genome shotgun (WGS) entry which is preliminary data.</text>
</comment>
<keyword evidence="2" id="KW-1185">Reference proteome</keyword>
<dbReference type="Proteomes" id="UP000306402">
    <property type="component" value="Unassembled WGS sequence"/>
</dbReference>
<dbReference type="RefSeq" id="WP_138368568.1">
    <property type="nucleotide sequence ID" value="NZ_VCEJ01000013.1"/>
</dbReference>
<organism evidence="1 2">
    <name type="scientific">Dyadobacter luticola</name>
    <dbReference type="NCBI Taxonomy" id="1979387"/>
    <lineage>
        <taxon>Bacteria</taxon>
        <taxon>Pseudomonadati</taxon>
        <taxon>Bacteroidota</taxon>
        <taxon>Cytophagia</taxon>
        <taxon>Cytophagales</taxon>
        <taxon>Spirosomataceae</taxon>
        <taxon>Dyadobacter</taxon>
    </lineage>
</organism>
<dbReference type="AlphaFoldDB" id="A0A5R9KLA4"/>
<sequence>MKIYMMLLGALIALLTGCKKEETIPEPIYNPLSGVYDGQVTYFGLYASGNVDPDYPVETHPVKFEIDGAKFNRAECGCTGSIVVDENQATAHFISSSKACEDGGSSNGQSWSFTNDIMGKFGFTIHGDTLELLGIPGSTKNPANMQKRIIAIRQEF</sequence>